<dbReference type="InterPro" id="IPR004864">
    <property type="entry name" value="LEA_2"/>
</dbReference>
<gene>
    <name evidence="2" type="ORF">KS4_16360</name>
</gene>
<evidence type="ECO:0000313" key="3">
    <source>
        <dbReference type="Proteomes" id="UP000317369"/>
    </source>
</evidence>
<dbReference type="SUPFAM" id="SSF117070">
    <property type="entry name" value="LEA14-like"/>
    <property type="match status" value="1"/>
</dbReference>
<dbReference type="AlphaFoldDB" id="A0A517YTM7"/>
<accession>A0A517YTM7</accession>
<reference evidence="2 3" key="1">
    <citation type="submission" date="2019-02" db="EMBL/GenBank/DDBJ databases">
        <title>Deep-cultivation of Planctomycetes and their phenomic and genomic characterization uncovers novel biology.</title>
        <authorList>
            <person name="Wiegand S."/>
            <person name="Jogler M."/>
            <person name="Boedeker C."/>
            <person name="Pinto D."/>
            <person name="Vollmers J."/>
            <person name="Rivas-Marin E."/>
            <person name="Kohn T."/>
            <person name="Peeters S.H."/>
            <person name="Heuer A."/>
            <person name="Rast P."/>
            <person name="Oberbeckmann S."/>
            <person name="Bunk B."/>
            <person name="Jeske O."/>
            <person name="Meyerdierks A."/>
            <person name="Storesund J.E."/>
            <person name="Kallscheuer N."/>
            <person name="Luecker S."/>
            <person name="Lage O.M."/>
            <person name="Pohl T."/>
            <person name="Merkel B.J."/>
            <person name="Hornburger P."/>
            <person name="Mueller R.-W."/>
            <person name="Bruemmer F."/>
            <person name="Labrenz M."/>
            <person name="Spormann A.M."/>
            <person name="Op den Camp H."/>
            <person name="Overmann J."/>
            <person name="Amann R."/>
            <person name="Jetten M.S.M."/>
            <person name="Mascher T."/>
            <person name="Medema M.H."/>
            <person name="Devos D.P."/>
            <person name="Kaster A.-K."/>
            <person name="Ovreas L."/>
            <person name="Rohde M."/>
            <person name="Galperin M.Y."/>
            <person name="Jogler C."/>
        </authorList>
    </citation>
    <scope>NUCLEOTIDE SEQUENCE [LARGE SCALE GENOMIC DNA]</scope>
    <source>
        <strain evidence="2 3">KS4</strain>
    </source>
</reference>
<protein>
    <submittedName>
        <fullName evidence="2">Late embryogenesis abundant protein</fullName>
    </submittedName>
</protein>
<proteinExistence type="predicted"/>
<sequence length="156" mass="17130">MTRQPLHLLTLLIATLLTLGCSIQRPFSNVRSVEVTDRSPQGIRMAITVDLENPNAVPLPLTRTNYRVYLEGAGVFESSELGDATLPAGGSQTVSFSAAFPLTDSIPIDGKRYAVFGEVYYRTPGELREILDQYRFPQPSSSFIARGVIQPPSTEQ</sequence>
<evidence type="ECO:0000313" key="2">
    <source>
        <dbReference type="EMBL" id="QDU33585.1"/>
    </source>
</evidence>
<dbReference type="EMBL" id="CP036425">
    <property type="protein sequence ID" value="QDU33585.1"/>
    <property type="molecule type" value="Genomic_DNA"/>
</dbReference>
<dbReference type="RefSeq" id="WP_145076739.1">
    <property type="nucleotide sequence ID" value="NZ_CP036425.1"/>
</dbReference>
<dbReference type="KEGG" id="pcor:KS4_16360"/>
<dbReference type="Pfam" id="PF03168">
    <property type="entry name" value="LEA_2"/>
    <property type="match status" value="1"/>
</dbReference>
<keyword evidence="3" id="KW-1185">Reference proteome</keyword>
<dbReference type="PROSITE" id="PS51257">
    <property type="entry name" value="PROKAR_LIPOPROTEIN"/>
    <property type="match status" value="1"/>
</dbReference>
<dbReference type="Proteomes" id="UP000317369">
    <property type="component" value="Chromosome"/>
</dbReference>
<feature type="domain" description="Late embryogenesis abundant protein LEA-2 subgroup" evidence="1">
    <location>
        <begin position="48"/>
        <end position="105"/>
    </location>
</feature>
<dbReference type="Gene3D" id="2.60.40.1820">
    <property type="match status" value="1"/>
</dbReference>
<name>A0A517YTM7_9BACT</name>
<organism evidence="2 3">
    <name type="scientific">Poriferisphaera corsica</name>
    <dbReference type="NCBI Taxonomy" id="2528020"/>
    <lineage>
        <taxon>Bacteria</taxon>
        <taxon>Pseudomonadati</taxon>
        <taxon>Planctomycetota</taxon>
        <taxon>Phycisphaerae</taxon>
        <taxon>Phycisphaerales</taxon>
        <taxon>Phycisphaeraceae</taxon>
        <taxon>Poriferisphaera</taxon>
    </lineage>
</organism>
<evidence type="ECO:0000259" key="1">
    <source>
        <dbReference type="Pfam" id="PF03168"/>
    </source>
</evidence>